<feature type="binding site" evidence="4">
    <location>
        <begin position="129"/>
        <end position="137"/>
    </location>
    <ligand>
        <name>ATP</name>
        <dbReference type="ChEBI" id="CHEBI:30616"/>
    </ligand>
</feature>
<dbReference type="GO" id="GO:0035999">
    <property type="term" value="P:tetrahydrofolate interconversion"/>
    <property type="evidence" value="ECO:0007669"/>
    <property type="project" value="TreeGrafter"/>
</dbReference>
<evidence type="ECO:0000313" key="7">
    <source>
        <dbReference type="Proteomes" id="UP000662939"/>
    </source>
</evidence>
<organism evidence="6 7">
    <name type="scientific">Natronoglycomyces albus</name>
    <dbReference type="NCBI Taxonomy" id="2811108"/>
    <lineage>
        <taxon>Bacteria</taxon>
        <taxon>Bacillati</taxon>
        <taxon>Actinomycetota</taxon>
        <taxon>Actinomycetes</taxon>
        <taxon>Glycomycetales</taxon>
        <taxon>Glycomycetaceae</taxon>
        <taxon>Natronoglycomyces</taxon>
    </lineage>
</organism>
<dbReference type="GO" id="GO:0005524">
    <property type="term" value="F:ATP binding"/>
    <property type="evidence" value="ECO:0007669"/>
    <property type="project" value="UniProtKB-KW"/>
</dbReference>
<evidence type="ECO:0000256" key="4">
    <source>
        <dbReference type="PIRSR" id="PIRSR006806-1"/>
    </source>
</evidence>
<feature type="binding site" evidence="4">
    <location>
        <position position="63"/>
    </location>
    <ligand>
        <name>substrate</name>
    </ligand>
</feature>
<dbReference type="PANTHER" id="PTHR23407">
    <property type="entry name" value="ATPASE INHIBITOR/5-FORMYLTETRAHYDROFOLATE CYCLO-LIGASE"/>
    <property type="match status" value="1"/>
</dbReference>
<name>A0A895XMR2_9ACTN</name>
<dbReference type="PANTHER" id="PTHR23407:SF1">
    <property type="entry name" value="5-FORMYLTETRAHYDROFOLATE CYCLO-LIGASE"/>
    <property type="match status" value="1"/>
</dbReference>
<reference evidence="6" key="1">
    <citation type="submission" date="2021-02" db="EMBL/GenBank/DDBJ databases">
        <title>Natronoglycomyces albus gen. nov., sp. nov, a haloalkaliphilic actinobacterium from a soda solonchak soil.</title>
        <authorList>
            <person name="Sorokin D.Y."/>
            <person name="Khijniak T.V."/>
            <person name="Zakharycheva A.P."/>
            <person name="Boueva O.V."/>
            <person name="Ariskina E.V."/>
            <person name="Hahnke R.L."/>
            <person name="Bunk B."/>
            <person name="Sproer C."/>
            <person name="Schumann P."/>
            <person name="Evtushenko L.I."/>
            <person name="Kublanov I.V."/>
        </authorList>
    </citation>
    <scope>NUCLEOTIDE SEQUENCE</scope>
    <source>
        <strain evidence="6">DSM 106290</strain>
    </source>
</reference>
<protein>
    <submittedName>
        <fullName evidence="6">5-formyltetrahydrofolate cyclo-ligase</fullName>
    </submittedName>
</protein>
<evidence type="ECO:0000256" key="3">
    <source>
        <dbReference type="ARBA" id="ARBA00022840"/>
    </source>
</evidence>
<dbReference type="InterPro" id="IPR002698">
    <property type="entry name" value="FTHF_cligase"/>
</dbReference>
<keyword evidence="5" id="KW-1133">Transmembrane helix</keyword>
<feature type="transmembrane region" description="Helical" evidence="5">
    <location>
        <begin position="103"/>
        <end position="123"/>
    </location>
</feature>
<dbReference type="InterPro" id="IPR024185">
    <property type="entry name" value="FTHF_cligase-like_sf"/>
</dbReference>
<keyword evidence="3 4" id="KW-0067">ATP-binding</keyword>
<dbReference type="GO" id="GO:0030272">
    <property type="term" value="F:5-formyltetrahydrofolate cyclo-ligase activity"/>
    <property type="evidence" value="ECO:0007669"/>
    <property type="project" value="TreeGrafter"/>
</dbReference>
<keyword evidence="7" id="KW-1185">Reference proteome</keyword>
<sequence>MSRTTGEKNNLRNDMLARRRELTTTQMAQADEAIFLALVEFLDRLPRKSSQRRIAAHQPFGTEPGATLRPRLPQRLESAGWEVLLPITLADNDLDWRRIDSDAPLGVGAITGCLAVIVPALAASASGMRLGRGGGSYDRALARVDTAPIVALLHDTDFPVEVPSLPHDRAVTAVITPSGGISPCPSA</sequence>
<dbReference type="RefSeq" id="WP_213170685.1">
    <property type="nucleotide sequence ID" value="NZ_CP070496.1"/>
</dbReference>
<dbReference type="GO" id="GO:0009396">
    <property type="term" value="P:folic acid-containing compound biosynthetic process"/>
    <property type="evidence" value="ECO:0007669"/>
    <property type="project" value="TreeGrafter"/>
</dbReference>
<dbReference type="KEGG" id="nav:JQS30_13045"/>
<accession>A0A895XMR2</accession>
<dbReference type="Gene3D" id="3.40.50.10420">
    <property type="entry name" value="NagB/RpiA/CoA transferase-like"/>
    <property type="match status" value="1"/>
</dbReference>
<dbReference type="InterPro" id="IPR037171">
    <property type="entry name" value="NagB/RpiA_transferase-like"/>
</dbReference>
<evidence type="ECO:0000256" key="1">
    <source>
        <dbReference type="ARBA" id="ARBA00010638"/>
    </source>
</evidence>
<keyword evidence="5" id="KW-0812">Transmembrane</keyword>
<feature type="binding site" evidence="4">
    <location>
        <begin position="8"/>
        <end position="12"/>
    </location>
    <ligand>
        <name>ATP</name>
        <dbReference type="ChEBI" id="CHEBI:30616"/>
    </ligand>
</feature>
<evidence type="ECO:0000256" key="2">
    <source>
        <dbReference type="ARBA" id="ARBA00022741"/>
    </source>
</evidence>
<gene>
    <name evidence="6" type="ORF">JQS30_13045</name>
</gene>
<dbReference type="Proteomes" id="UP000662939">
    <property type="component" value="Chromosome"/>
</dbReference>
<dbReference type="AlphaFoldDB" id="A0A895XMR2"/>
<dbReference type="SUPFAM" id="SSF100950">
    <property type="entry name" value="NagB/RpiA/CoA transferase-like"/>
    <property type="match status" value="1"/>
</dbReference>
<evidence type="ECO:0000256" key="5">
    <source>
        <dbReference type="SAM" id="Phobius"/>
    </source>
</evidence>
<keyword evidence="2 4" id="KW-0547">Nucleotide-binding</keyword>
<dbReference type="PIRSF" id="PIRSF006806">
    <property type="entry name" value="FTHF_cligase"/>
    <property type="match status" value="1"/>
</dbReference>
<evidence type="ECO:0000313" key="6">
    <source>
        <dbReference type="EMBL" id="QSB04689.1"/>
    </source>
</evidence>
<dbReference type="Pfam" id="PF01812">
    <property type="entry name" value="5-FTHF_cyc-lig"/>
    <property type="match status" value="1"/>
</dbReference>
<comment type="similarity">
    <text evidence="1">Belongs to the 5-formyltetrahydrofolate cyclo-ligase family.</text>
</comment>
<keyword evidence="5" id="KW-0472">Membrane</keyword>
<proteinExistence type="inferred from homology"/>
<dbReference type="EMBL" id="CP070496">
    <property type="protein sequence ID" value="QSB04689.1"/>
    <property type="molecule type" value="Genomic_DNA"/>
</dbReference>